<dbReference type="Proteomes" id="UP000007110">
    <property type="component" value="Unassembled WGS sequence"/>
</dbReference>
<dbReference type="InParanoid" id="A0A7M7NBD0"/>
<proteinExistence type="inferred from homology"/>
<comment type="similarity">
    <text evidence="1">Belongs to the RGS7BP/RGS9BP family.</text>
</comment>
<dbReference type="OrthoDB" id="9876293at2759"/>
<dbReference type="KEGG" id="spu:115920720"/>
<evidence type="ECO:0000313" key="5">
    <source>
        <dbReference type="Proteomes" id="UP000007110"/>
    </source>
</evidence>
<dbReference type="AlphaFoldDB" id="A0A7M7NBD0"/>
<name>A0A7M7NBD0_STRPU</name>
<keyword evidence="2" id="KW-0734">Signal transduction inhibitor</keyword>
<reference evidence="4" key="2">
    <citation type="submission" date="2021-01" db="UniProtKB">
        <authorList>
            <consortium name="EnsemblMetazoa"/>
        </authorList>
    </citation>
    <scope>IDENTIFICATION</scope>
</reference>
<dbReference type="FunCoup" id="A0A7M7NBD0">
    <property type="interactions" value="287"/>
</dbReference>
<keyword evidence="5" id="KW-1185">Reference proteome</keyword>
<dbReference type="OMA" id="CCCSKQL"/>
<evidence type="ECO:0000256" key="2">
    <source>
        <dbReference type="ARBA" id="ARBA00022700"/>
    </source>
</evidence>
<accession>A0A7M7NBD0</accession>
<dbReference type="InterPro" id="IPR026512">
    <property type="entry name" value="RGS7BP/RGS9BP"/>
</dbReference>
<protein>
    <submittedName>
        <fullName evidence="4">Uncharacterized protein</fullName>
    </submittedName>
</protein>
<dbReference type="RefSeq" id="XP_030833095.1">
    <property type="nucleotide sequence ID" value="XM_030977235.1"/>
</dbReference>
<evidence type="ECO:0000256" key="1">
    <source>
        <dbReference type="ARBA" id="ARBA00007457"/>
    </source>
</evidence>
<dbReference type="GO" id="GO:0009968">
    <property type="term" value="P:negative regulation of signal transduction"/>
    <property type="evidence" value="ECO:0007669"/>
    <property type="project" value="UniProtKB-KW"/>
</dbReference>
<feature type="region of interest" description="Disordered" evidence="3">
    <location>
        <begin position="53"/>
        <end position="73"/>
    </location>
</feature>
<evidence type="ECO:0000313" key="4">
    <source>
        <dbReference type="EnsemblMetazoa" id="XP_030833095"/>
    </source>
</evidence>
<reference evidence="5" key="1">
    <citation type="submission" date="2015-02" db="EMBL/GenBank/DDBJ databases">
        <title>Genome sequencing for Strongylocentrotus purpuratus.</title>
        <authorList>
            <person name="Murali S."/>
            <person name="Liu Y."/>
            <person name="Vee V."/>
            <person name="English A."/>
            <person name="Wang M."/>
            <person name="Skinner E."/>
            <person name="Han Y."/>
            <person name="Muzny D.M."/>
            <person name="Worley K.C."/>
            <person name="Gibbs R.A."/>
        </authorList>
    </citation>
    <scope>NUCLEOTIDE SEQUENCE</scope>
</reference>
<evidence type="ECO:0000256" key="3">
    <source>
        <dbReference type="SAM" id="MobiDB-lite"/>
    </source>
</evidence>
<sequence length="163" mass="18336">MRGCRTRPEFERLFIQLTGCMEMYVNEMIKSLILLQILPVDALRVPGVVESSDVPNKGSWPAGKPLSNTVQGSDRLKGGERTISEHMEDSMVIDAPVTIKDDLEQICVDIRHVQAMLREVDQNELLPRLRTPDGSAFISEVLPVSGVGKMRRRLIWCCCSKQL</sequence>
<dbReference type="PANTHER" id="PTHR21029">
    <property type="entry name" value="R-SEVEN BINDING PROTEIN (R7BP) HOMOLOG"/>
    <property type="match status" value="1"/>
</dbReference>
<dbReference type="GeneID" id="115920720"/>
<dbReference type="EnsemblMetazoa" id="XM_030977235">
    <property type="protein sequence ID" value="XP_030833095"/>
    <property type="gene ID" value="LOC115920720"/>
</dbReference>
<organism evidence="4 5">
    <name type="scientific">Strongylocentrotus purpuratus</name>
    <name type="common">Purple sea urchin</name>
    <dbReference type="NCBI Taxonomy" id="7668"/>
    <lineage>
        <taxon>Eukaryota</taxon>
        <taxon>Metazoa</taxon>
        <taxon>Echinodermata</taxon>
        <taxon>Eleutherozoa</taxon>
        <taxon>Echinozoa</taxon>
        <taxon>Echinoidea</taxon>
        <taxon>Euechinoidea</taxon>
        <taxon>Echinacea</taxon>
        <taxon>Camarodonta</taxon>
        <taxon>Echinidea</taxon>
        <taxon>Strongylocentrotidae</taxon>
        <taxon>Strongylocentrotus</taxon>
    </lineage>
</organism>